<dbReference type="Pfam" id="PF04488">
    <property type="entry name" value="Gly_transf_sug"/>
    <property type="match status" value="1"/>
</dbReference>
<dbReference type="SUPFAM" id="SSF53448">
    <property type="entry name" value="Nucleotide-diphospho-sugar transferases"/>
    <property type="match status" value="1"/>
</dbReference>
<dbReference type="GO" id="GO:1901135">
    <property type="term" value="P:carbohydrate derivative metabolic process"/>
    <property type="evidence" value="ECO:0007669"/>
    <property type="project" value="UniProtKB-ARBA"/>
</dbReference>
<dbReference type="InterPro" id="IPR007577">
    <property type="entry name" value="GlycoTrfase_DXD_sugar-bd_CS"/>
</dbReference>
<proteinExistence type="inferred from homology"/>
<name>A0AAN7TAW7_9PEZI</name>
<comment type="caution">
    <text evidence="3">The sequence shown here is derived from an EMBL/GenBank/DDBJ whole genome shotgun (WGS) entry which is preliminary data.</text>
</comment>
<gene>
    <name evidence="3" type="ORF">LTR62_007609</name>
</gene>
<evidence type="ECO:0008006" key="5">
    <source>
        <dbReference type="Google" id="ProtNLM"/>
    </source>
</evidence>
<keyword evidence="2" id="KW-0472">Membrane</keyword>
<dbReference type="PANTHER" id="PTHR46830">
    <property type="entry name" value="TRANSFERASE, PUTATIVE-RELATED"/>
    <property type="match status" value="1"/>
</dbReference>
<feature type="transmembrane region" description="Helical" evidence="2">
    <location>
        <begin position="12"/>
        <end position="30"/>
    </location>
</feature>
<dbReference type="Proteomes" id="UP001310890">
    <property type="component" value="Unassembled WGS sequence"/>
</dbReference>
<dbReference type="AlphaFoldDB" id="A0AAN7TAW7"/>
<keyword evidence="2" id="KW-0812">Transmembrane</keyword>
<sequence>MSQRCCQGSRLLFGSLIVIATLLLLTFHLHPRRQLLVTKLNQVDWEVAWRVQWWDWKDTKEEIYCRATHNDSTHGKEPIPNILHFVLLSPPGVKAELDYRHFLALKAAVLRAKAEEIKLHTTGLNEHNHFWKQLRPHVTLVHVESRHYFTVDETVQDEDSILPHESDFLRLEILRNEGGIYLDLDVYVLKPLTDFLDNPRDTIMGHEGGNRYGLCNAVILSRPGSAFLKLWEKGHENFDPNVWNYHSVRLPKQLQVTHPDLICPLSPTVFFWPTWAPEHVRYMHEEILTSTARAKMEADLQLYDGAMYGNQVAFHAASAKEQMAGMSVDTIELVDTRFNILLREVARAEL</sequence>
<organism evidence="3 4">
    <name type="scientific">Meristemomyces frigidus</name>
    <dbReference type="NCBI Taxonomy" id="1508187"/>
    <lineage>
        <taxon>Eukaryota</taxon>
        <taxon>Fungi</taxon>
        <taxon>Dikarya</taxon>
        <taxon>Ascomycota</taxon>
        <taxon>Pezizomycotina</taxon>
        <taxon>Dothideomycetes</taxon>
        <taxon>Dothideomycetidae</taxon>
        <taxon>Mycosphaerellales</taxon>
        <taxon>Teratosphaeriaceae</taxon>
        <taxon>Meristemomyces</taxon>
    </lineage>
</organism>
<evidence type="ECO:0000256" key="2">
    <source>
        <dbReference type="SAM" id="Phobius"/>
    </source>
</evidence>
<evidence type="ECO:0000313" key="4">
    <source>
        <dbReference type="Proteomes" id="UP001310890"/>
    </source>
</evidence>
<dbReference type="EMBL" id="JAVRRL010000073">
    <property type="protein sequence ID" value="KAK5108975.1"/>
    <property type="molecule type" value="Genomic_DNA"/>
</dbReference>
<evidence type="ECO:0000313" key="3">
    <source>
        <dbReference type="EMBL" id="KAK5108975.1"/>
    </source>
</evidence>
<accession>A0AAN7TAW7</accession>
<dbReference type="Gene3D" id="3.90.550.20">
    <property type="match status" value="1"/>
</dbReference>
<comment type="similarity">
    <text evidence="1">Belongs to the glycosyltransferase 32 family.</text>
</comment>
<keyword evidence="2" id="KW-1133">Transmembrane helix</keyword>
<reference evidence="3" key="1">
    <citation type="submission" date="2023-08" db="EMBL/GenBank/DDBJ databases">
        <title>Black Yeasts Isolated from many extreme environments.</title>
        <authorList>
            <person name="Coleine C."/>
            <person name="Stajich J.E."/>
            <person name="Selbmann L."/>
        </authorList>
    </citation>
    <scope>NUCLEOTIDE SEQUENCE</scope>
    <source>
        <strain evidence="3">CCFEE 5401</strain>
    </source>
</reference>
<dbReference type="PANTHER" id="PTHR46830:SF2">
    <property type="entry name" value="ALPHA-1,4-N-ACETYLGLUCOSAMINYLTRANSFERASE"/>
    <property type="match status" value="1"/>
</dbReference>
<evidence type="ECO:0000256" key="1">
    <source>
        <dbReference type="ARBA" id="ARBA00009003"/>
    </source>
</evidence>
<protein>
    <recommendedName>
        <fullName evidence="5">Alpha 1,4-glycosyltransferase domain-containing protein</fullName>
    </recommendedName>
</protein>
<dbReference type="InterPro" id="IPR029044">
    <property type="entry name" value="Nucleotide-diphossugar_trans"/>
</dbReference>